<dbReference type="EMBL" id="PGGS01000287">
    <property type="protein sequence ID" value="PNH05683.1"/>
    <property type="molecule type" value="Genomic_DNA"/>
</dbReference>
<dbReference type="AlphaFoldDB" id="A0A2J7ZZJ5"/>
<proteinExistence type="predicted"/>
<feature type="region of interest" description="Disordered" evidence="1">
    <location>
        <begin position="131"/>
        <end position="150"/>
    </location>
</feature>
<feature type="non-terminal residue" evidence="2">
    <location>
        <position position="1"/>
    </location>
</feature>
<gene>
    <name evidence="2" type="ORF">TSOC_008034</name>
</gene>
<sequence length="150" mass="16069">KPRDVVALVQKAEKLYRACERGAGAASQDCPGRLILWGRPVAHAASACVSALTRSPPVAPGQLCEATRCYCLRRVSRPRSCADLANNVSQWRDAARRVWVALCEGAEDLHNSASGSRNALHALHFTQGEVEPSSFTAEPGCAEGSPPPRH</sequence>
<organism evidence="2 3">
    <name type="scientific">Tetrabaena socialis</name>
    <dbReference type="NCBI Taxonomy" id="47790"/>
    <lineage>
        <taxon>Eukaryota</taxon>
        <taxon>Viridiplantae</taxon>
        <taxon>Chlorophyta</taxon>
        <taxon>core chlorophytes</taxon>
        <taxon>Chlorophyceae</taxon>
        <taxon>CS clade</taxon>
        <taxon>Chlamydomonadales</taxon>
        <taxon>Tetrabaenaceae</taxon>
        <taxon>Tetrabaena</taxon>
    </lineage>
</organism>
<accession>A0A2J7ZZJ5</accession>
<evidence type="ECO:0000256" key="1">
    <source>
        <dbReference type="SAM" id="MobiDB-lite"/>
    </source>
</evidence>
<dbReference type="Proteomes" id="UP000236333">
    <property type="component" value="Unassembled WGS sequence"/>
</dbReference>
<name>A0A2J7ZZJ5_9CHLO</name>
<evidence type="ECO:0000313" key="3">
    <source>
        <dbReference type="Proteomes" id="UP000236333"/>
    </source>
</evidence>
<reference evidence="2 3" key="1">
    <citation type="journal article" date="2017" name="Mol. Biol. Evol.">
        <title>The 4-celled Tetrabaena socialis nuclear genome reveals the essential components for genetic control of cell number at the origin of multicellularity in the volvocine lineage.</title>
        <authorList>
            <person name="Featherston J."/>
            <person name="Arakaki Y."/>
            <person name="Hanschen E.R."/>
            <person name="Ferris P.J."/>
            <person name="Michod R.E."/>
            <person name="Olson B.J.S.C."/>
            <person name="Nozaki H."/>
            <person name="Durand P.M."/>
        </authorList>
    </citation>
    <scope>NUCLEOTIDE SEQUENCE [LARGE SCALE GENOMIC DNA]</scope>
    <source>
        <strain evidence="2 3">NIES-571</strain>
    </source>
</reference>
<keyword evidence="3" id="KW-1185">Reference proteome</keyword>
<comment type="caution">
    <text evidence="2">The sequence shown here is derived from an EMBL/GenBank/DDBJ whole genome shotgun (WGS) entry which is preliminary data.</text>
</comment>
<evidence type="ECO:0000313" key="2">
    <source>
        <dbReference type="EMBL" id="PNH05683.1"/>
    </source>
</evidence>
<protein>
    <submittedName>
        <fullName evidence="2">Uncharacterized protein</fullName>
    </submittedName>
</protein>